<evidence type="ECO:0000256" key="2">
    <source>
        <dbReference type="ARBA" id="ARBA00022475"/>
    </source>
</evidence>
<reference evidence="9" key="1">
    <citation type="submission" date="2020-10" db="EMBL/GenBank/DDBJ databases">
        <authorList>
            <person name="Gilroy R."/>
        </authorList>
    </citation>
    <scope>NUCLEOTIDE SEQUENCE</scope>
    <source>
        <strain evidence="9">ChiW13-3771</strain>
    </source>
</reference>
<evidence type="ECO:0000313" key="10">
    <source>
        <dbReference type="Proteomes" id="UP000824201"/>
    </source>
</evidence>
<name>A0A9D1EDZ1_9FIRM</name>
<feature type="transmembrane region" description="Helical" evidence="7">
    <location>
        <begin position="293"/>
        <end position="316"/>
    </location>
</feature>
<proteinExistence type="inferred from homology"/>
<feature type="transmembrane region" description="Helical" evidence="7">
    <location>
        <begin position="20"/>
        <end position="39"/>
    </location>
</feature>
<dbReference type="PANTHER" id="PTHR30572">
    <property type="entry name" value="MEMBRANE COMPONENT OF TRANSPORTER-RELATED"/>
    <property type="match status" value="1"/>
</dbReference>
<keyword evidence="3 7" id="KW-0812">Transmembrane</keyword>
<dbReference type="InterPro" id="IPR003838">
    <property type="entry name" value="ABC3_permease_C"/>
</dbReference>
<comment type="subcellular location">
    <subcellularLocation>
        <location evidence="1">Cell membrane</location>
        <topology evidence="1">Multi-pass membrane protein</topology>
    </subcellularLocation>
</comment>
<evidence type="ECO:0000256" key="6">
    <source>
        <dbReference type="ARBA" id="ARBA00038076"/>
    </source>
</evidence>
<feature type="domain" description="ABC3 transporter permease C-terminal" evidence="8">
    <location>
        <begin position="246"/>
        <end position="363"/>
    </location>
</feature>
<accession>A0A9D1EDZ1</accession>
<keyword evidence="2" id="KW-1003">Cell membrane</keyword>
<feature type="transmembrane region" description="Helical" evidence="7">
    <location>
        <begin position="245"/>
        <end position="266"/>
    </location>
</feature>
<feature type="domain" description="ABC3 transporter permease C-terminal" evidence="8">
    <location>
        <begin position="755"/>
        <end position="868"/>
    </location>
</feature>
<dbReference type="GO" id="GO:0022857">
    <property type="term" value="F:transmembrane transporter activity"/>
    <property type="evidence" value="ECO:0007669"/>
    <property type="project" value="TreeGrafter"/>
</dbReference>
<evidence type="ECO:0000256" key="3">
    <source>
        <dbReference type="ARBA" id="ARBA00022692"/>
    </source>
</evidence>
<sequence length="877" mass="101137">MKSIFQFAFKETIRSKYSFLVISGMIFSLIMPFITISISETLMNHSVQQSKEIYGEFGNILYSAEKYQESLNLNDNIVTCFDESNGIHAGTITTLKQTKQNDETIVIGYMDDTAQNLAHVKIKEGTMPEKENEIALTFSANYRLGLYQIGDSITIDNIQYRLSGIVSDYSAVWSKPENDSQHLFPNMLVSYSAAKKYNGSLYVDLLLENSYFPPSDLYYTIPDLIQNVNLILESSNSQYQMDYRVLFLLFLCSFLLFYYVISFYFNKQMEEIAILRCICLTKWKTICYMSIKLLFLILISLAVGIWLGIVLSFFLLCGLKQIVEINSGLIISKSCITISVLCCIAAIIFHSIIQLIKLYRIHPIDYLFEFSYYTGKKIRRKPFKKISIFKLVFLHFLSHYKSYFVAILLFAFSVTLFNYFAIQLDIITQRKAEVEGRMTFDFDYEFLSDATMKGMNYVDKEGNHVETVSLPTGDNTIAIPNYTASLPDDILELIKNEPMFEKEKLFLECNNLILENQERTEYVLNYMPFYTINQDIQQAFGYSDRAMSLQAIGYDSETLKSFAKYVVEGEINIDKIIEGKEVILMAPTYEIDELETGGTVFSHISEDRYTGKSNQYRDDALHAGQTIEISQVQPNDLELSGYITKAQAQTQMHRVNQTVKIGAIIHQRVGWFDNATTMPTAYVLLWHQDTFKNLNLIPTHSRLQLYVNPSVSIEQAESTIRGYLNLLPEFLFLDNMLEMQEFRTYRLITKLMHYVIICTLASLLIGMLFIQNKMNTAEQKKYFALLKINGMDTNGIKKYIFIQDIMISLIALFITIPLGLFVIIYSYSDILYWTNHLNAWLIGISLISIFVVNIVTSIPSLRYLKKSSIMEVMREEN</sequence>
<dbReference type="Proteomes" id="UP000824201">
    <property type="component" value="Unassembled WGS sequence"/>
</dbReference>
<evidence type="ECO:0000256" key="5">
    <source>
        <dbReference type="ARBA" id="ARBA00023136"/>
    </source>
</evidence>
<dbReference type="PANTHER" id="PTHR30572:SF4">
    <property type="entry name" value="ABC TRANSPORTER PERMEASE YTRF"/>
    <property type="match status" value="1"/>
</dbReference>
<dbReference type="EMBL" id="DVHN01000062">
    <property type="protein sequence ID" value="HIR88420.1"/>
    <property type="molecule type" value="Genomic_DNA"/>
</dbReference>
<feature type="transmembrane region" description="Helical" evidence="7">
    <location>
        <begin position="805"/>
        <end position="827"/>
    </location>
</feature>
<comment type="caution">
    <text evidence="9">The sequence shown here is derived from an EMBL/GenBank/DDBJ whole genome shotgun (WGS) entry which is preliminary data.</text>
</comment>
<dbReference type="GO" id="GO:0005886">
    <property type="term" value="C:plasma membrane"/>
    <property type="evidence" value="ECO:0007669"/>
    <property type="project" value="UniProtKB-SubCell"/>
</dbReference>
<protein>
    <recommendedName>
        <fullName evidence="8">ABC3 transporter permease C-terminal domain-containing protein</fullName>
    </recommendedName>
</protein>
<dbReference type="Pfam" id="PF02687">
    <property type="entry name" value="FtsX"/>
    <property type="match status" value="2"/>
</dbReference>
<reference evidence="9" key="2">
    <citation type="journal article" date="2021" name="PeerJ">
        <title>Extensive microbial diversity within the chicken gut microbiome revealed by metagenomics and culture.</title>
        <authorList>
            <person name="Gilroy R."/>
            <person name="Ravi A."/>
            <person name="Getino M."/>
            <person name="Pursley I."/>
            <person name="Horton D.L."/>
            <person name="Alikhan N.F."/>
            <person name="Baker D."/>
            <person name="Gharbi K."/>
            <person name="Hall N."/>
            <person name="Watson M."/>
            <person name="Adriaenssens E.M."/>
            <person name="Foster-Nyarko E."/>
            <person name="Jarju S."/>
            <person name="Secka A."/>
            <person name="Antonio M."/>
            <person name="Oren A."/>
            <person name="Chaudhuri R.R."/>
            <person name="La Ragione R."/>
            <person name="Hildebrand F."/>
            <person name="Pallen M.J."/>
        </authorList>
    </citation>
    <scope>NUCLEOTIDE SEQUENCE</scope>
    <source>
        <strain evidence="9">ChiW13-3771</strain>
    </source>
</reference>
<evidence type="ECO:0000313" key="9">
    <source>
        <dbReference type="EMBL" id="HIR88420.1"/>
    </source>
</evidence>
<dbReference type="AlphaFoldDB" id="A0A9D1EDZ1"/>
<keyword evidence="4 7" id="KW-1133">Transmembrane helix</keyword>
<evidence type="ECO:0000256" key="1">
    <source>
        <dbReference type="ARBA" id="ARBA00004651"/>
    </source>
</evidence>
<comment type="similarity">
    <text evidence="6">Belongs to the ABC-4 integral membrane protein family.</text>
</comment>
<organism evidence="9 10">
    <name type="scientific">Candidatus Fimimorpha faecalis</name>
    <dbReference type="NCBI Taxonomy" id="2840824"/>
    <lineage>
        <taxon>Bacteria</taxon>
        <taxon>Bacillati</taxon>
        <taxon>Bacillota</taxon>
        <taxon>Clostridia</taxon>
        <taxon>Eubacteriales</taxon>
        <taxon>Candidatus Fimimorpha</taxon>
    </lineage>
</organism>
<gene>
    <name evidence="9" type="ORF">IAC96_05660</name>
</gene>
<evidence type="ECO:0000259" key="8">
    <source>
        <dbReference type="Pfam" id="PF02687"/>
    </source>
</evidence>
<evidence type="ECO:0000256" key="4">
    <source>
        <dbReference type="ARBA" id="ARBA00022989"/>
    </source>
</evidence>
<evidence type="ECO:0000256" key="7">
    <source>
        <dbReference type="SAM" id="Phobius"/>
    </source>
</evidence>
<feature type="transmembrane region" description="Helical" evidence="7">
    <location>
        <begin position="403"/>
        <end position="422"/>
    </location>
</feature>
<feature type="transmembrane region" description="Helical" evidence="7">
    <location>
        <begin position="336"/>
        <end position="356"/>
    </location>
</feature>
<dbReference type="InterPro" id="IPR050250">
    <property type="entry name" value="Macrolide_Exporter_MacB"/>
</dbReference>
<feature type="transmembrane region" description="Helical" evidence="7">
    <location>
        <begin position="751"/>
        <end position="770"/>
    </location>
</feature>
<feature type="transmembrane region" description="Helical" evidence="7">
    <location>
        <begin position="839"/>
        <end position="864"/>
    </location>
</feature>
<keyword evidence="5 7" id="KW-0472">Membrane</keyword>